<dbReference type="Pfam" id="PF20125">
    <property type="entry name" value="DUF6515"/>
    <property type="match status" value="1"/>
</dbReference>
<reference evidence="3" key="1">
    <citation type="submission" date="2022-07" db="EMBL/GenBank/DDBJ databases">
        <title>Gramela sediminis sp. nov., isolated from deep-sea sediment of the Indian Ocean.</title>
        <authorList>
            <person name="Shi H."/>
        </authorList>
    </citation>
    <scope>NUCLEOTIDE SEQUENCE</scope>
    <source>
        <strain evidence="3">GC03-9</strain>
    </source>
</reference>
<keyword evidence="2" id="KW-0812">Transmembrane</keyword>
<evidence type="ECO:0000313" key="3">
    <source>
        <dbReference type="EMBL" id="MCP9200155.1"/>
    </source>
</evidence>
<keyword evidence="4" id="KW-1185">Reference proteome</keyword>
<evidence type="ECO:0000256" key="2">
    <source>
        <dbReference type="SAM" id="Phobius"/>
    </source>
</evidence>
<feature type="transmembrane region" description="Helical" evidence="2">
    <location>
        <begin position="212"/>
        <end position="232"/>
    </location>
</feature>
<dbReference type="RefSeq" id="WP_241551959.1">
    <property type="nucleotide sequence ID" value="NZ_JANCNS010000002.1"/>
</dbReference>
<accession>A0A9X2RAN2</accession>
<feature type="transmembrane region" description="Helical" evidence="2">
    <location>
        <begin position="180"/>
        <end position="200"/>
    </location>
</feature>
<keyword evidence="2" id="KW-0472">Membrane</keyword>
<comment type="caution">
    <text evidence="3">The sequence shown here is derived from an EMBL/GenBank/DDBJ whole genome shotgun (WGS) entry which is preliminary data.</text>
</comment>
<feature type="compositionally biased region" description="Basic and acidic residues" evidence="1">
    <location>
        <begin position="87"/>
        <end position="104"/>
    </location>
</feature>
<name>A0A9X2RAN2_9FLAO</name>
<sequence>MKTLFSFRIPYMVLIISVLFFIFPVENLEAQRINRGGRPQMSRPAARPAARPAPSRPARNVNTRNMTRPTNRSINGGHVKASNNRMPSRDISRDKKLDRSEVKRPPNTRPSTGRENISKERPGDRNPGDRNPGDRNPGDRNPGGRDKIDIDNSRDNININIDNSRDINIRNTQVRRSSRVYIRPPYIFGGFRFYTYWPYYYHPFRPFYWGPYWHPWGYFVTSLATTAIIVSIENQRYHYDRGTYYVEEDNGYRVVQAPVGAEVKELPAEAQTVQVNETTNNYYYGGAYYEKDGEVYKVVPPTAGTIVPNLPEGGEEVRIGDQTFVKYGETYYQPVQVDSKNMYEVVDVREEE</sequence>
<feature type="compositionally biased region" description="Low complexity" evidence="1">
    <location>
        <begin position="42"/>
        <end position="59"/>
    </location>
</feature>
<dbReference type="Proteomes" id="UP001155280">
    <property type="component" value="Unassembled WGS sequence"/>
</dbReference>
<dbReference type="EMBL" id="JANCNS010000002">
    <property type="protein sequence ID" value="MCP9200155.1"/>
    <property type="molecule type" value="Genomic_DNA"/>
</dbReference>
<gene>
    <name evidence="3" type="ORF">MKO06_09560</name>
</gene>
<keyword evidence="2" id="KW-1133">Transmembrane helix</keyword>
<evidence type="ECO:0000256" key="1">
    <source>
        <dbReference type="SAM" id="MobiDB-lite"/>
    </source>
</evidence>
<dbReference type="AlphaFoldDB" id="A0A9X2RAN2"/>
<evidence type="ECO:0000313" key="4">
    <source>
        <dbReference type="Proteomes" id="UP001155280"/>
    </source>
</evidence>
<feature type="transmembrane region" description="Helical" evidence="2">
    <location>
        <begin position="6"/>
        <end position="25"/>
    </location>
</feature>
<protein>
    <submittedName>
        <fullName evidence="3">DUF6515 family protein</fullName>
    </submittedName>
</protein>
<feature type="compositionally biased region" description="Basic and acidic residues" evidence="1">
    <location>
        <begin position="116"/>
        <end position="154"/>
    </location>
</feature>
<feature type="region of interest" description="Disordered" evidence="1">
    <location>
        <begin position="35"/>
        <end position="156"/>
    </location>
</feature>
<feature type="compositionally biased region" description="Polar residues" evidence="1">
    <location>
        <begin position="60"/>
        <end position="74"/>
    </location>
</feature>
<dbReference type="InterPro" id="IPR045398">
    <property type="entry name" value="DUF6515"/>
</dbReference>
<organism evidence="3 4">
    <name type="scientific">Christiangramia oceanisediminis</name>
    <dbReference type="NCBI Taxonomy" id="2920386"/>
    <lineage>
        <taxon>Bacteria</taxon>
        <taxon>Pseudomonadati</taxon>
        <taxon>Bacteroidota</taxon>
        <taxon>Flavobacteriia</taxon>
        <taxon>Flavobacteriales</taxon>
        <taxon>Flavobacteriaceae</taxon>
        <taxon>Christiangramia</taxon>
    </lineage>
</organism>
<proteinExistence type="predicted"/>